<dbReference type="RefSeq" id="XP_016929852.3">
    <property type="nucleotide sequence ID" value="XM_017074363.4"/>
</dbReference>
<evidence type="ECO:0000256" key="6">
    <source>
        <dbReference type="ARBA" id="ARBA00022617"/>
    </source>
</evidence>
<sequence length="508" mass="58260">MWLSLILEAFILILAWDFYRRHRRSAILLRSKISGPLSLLVLGNSLQASALRSENYIEYFSNTFNKYGNTFRHWILGECLIYTKDVKLFEAILSSSTLLQKAEVYRVMRDFLGDGLFLGSASKWASRRKVLAPAFHFKCLENFVEIMDRNSEIMVKKLRKVADGKTPVDLFNYVSLEALDVITETAMGVQMNAQTDPNCAYTKTLKSVVHIESDRLLSPSKRFNWLFPLAAPLVYWRLQRDIRLMHEFTSKIVRERRAILERSKADGSYQPLRLEDEKTGGKSKMALLNILLQVSIDNKPLTELDIREEVGGFIFAGDDTTTSAVSHALHVISRHPKVQKCVYEEILGVLGQDPNTPVTQSQLLDLKYLDCVIKETMRLYPPVPFLGRYIPKDLHVGDKTIPGNTNVILMPYYVYRDPEYFPDPLTFKPERWMNVKEASFPIHAYIPFSFGPKNCIGQKFAMLQMKTLISKVIRHYELLPLGEDLKATYTFVLSSSSGFNVGLRPKKF</sequence>
<comment type="cofactor">
    <cofactor evidence="1 14">
        <name>heme</name>
        <dbReference type="ChEBI" id="CHEBI:30413"/>
    </cofactor>
</comment>
<evidence type="ECO:0000313" key="18">
    <source>
        <dbReference type="RefSeq" id="XP_016929852.3"/>
    </source>
</evidence>
<evidence type="ECO:0000256" key="3">
    <source>
        <dbReference type="ARBA" id="ARBA00004174"/>
    </source>
</evidence>
<organism evidence="17 18">
    <name type="scientific">Drosophila suzukii</name>
    <name type="common">Spotted-wing drosophila fruit fly</name>
    <dbReference type="NCBI Taxonomy" id="28584"/>
    <lineage>
        <taxon>Eukaryota</taxon>
        <taxon>Metazoa</taxon>
        <taxon>Ecdysozoa</taxon>
        <taxon>Arthropoda</taxon>
        <taxon>Hexapoda</taxon>
        <taxon>Insecta</taxon>
        <taxon>Pterygota</taxon>
        <taxon>Neoptera</taxon>
        <taxon>Endopterygota</taxon>
        <taxon>Diptera</taxon>
        <taxon>Brachycera</taxon>
        <taxon>Muscomorpha</taxon>
        <taxon>Ephydroidea</taxon>
        <taxon>Drosophilidae</taxon>
        <taxon>Drosophila</taxon>
        <taxon>Sophophora</taxon>
    </lineage>
</organism>
<keyword evidence="13" id="KW-0472">Membrane</keyword>
<protein>
    <submittedName>
        <fullName evidence="18">Probable cytochrome P450 4d21</fullName>
    </submittedName>
</protein>
<dbReference type="PRINTS" id="PR00465">
    <property type="entry name" value="EP450IV"/>
</dbReference>
<evidence type="ECO:0000256" key="1">
    <source>
        <dbReference type="ARBA" id="ARBA00001971"/>
    </source>
</evidence>
<reference evidence="18" key="2">
    <citation type="submission" date="2025-08" db="UniProtKB">
        <authorList>
            <consortium name="RefSeq"/>
        </authorList>
    </citation>
    <scope>IDENTIFICATION</scope>
</reference>
<evidence type="ECO:0000256" key="5">
    <source>
        <dbReference type="ARBA" id="ARBA00010617"/>
    </source>
</evidence>
<reference evidence="17" key="1">
    <citation type="submission" date="2025-05" db="UniProtKB">
        <authorList>
            <consortium name="RefSeq"/>
        </authorList>
    </citation>
    <scope>NUCLEOTIDE SEQUENCE [LARGE SCALE GENOMIC DNA]</scope>
</reference>
<evidence type="ECO:0000256" key="7">
    <source>
        <dbReference type="ARBA" id="ARBA00022723"/>
    </source>
</evidence>
<evidence type="ECO:0000313" key="17">
    <source>
        <dbReference type="Proteomes" id="UP001652628"/>
    </source>
</evidence>
<dbReference type="PRINTS" id="PR00385">
    <property type="entry name" value="P450"/>
</dbReference>
<comment type="similarity">
    <text evidence="5 15">Belongs to the cytochrome P450 family.</text>
</comment>
<evidence type="ECO:0000256" key="16">
    <source>
        <dbReference type="SAM" id="SignalP"/>
    </source>
</evidence>
<keyword evidence="7 14" id="KW-0479">Metal-binding</keyword>
<evidence type="ECO:0000256" key="8">
    <source>
        <dbReference type="ARBA" id="ARBA00022824"/>
    </source>
</evidence>
<keyword evidence="6 14" id="KW-0349">Heme</keyword>
<dbReference type="PANTHER" id="PTHR24291">
    <property type="entry name" value="CYTOCHROME P450 FAMILY 4"/>
    <property type="match status" value="1"/>
</dbReference>
<evidence type="ECO:0000256" key="2">
    <source>
        <dbReference type="ARBA" id="ARBA00003690"/>
    </source>
</evidence>
<dbReference type="InterPro" id="IPR002403">
    <property type="entry name" value="Cyt_P450_E_grp-IV"/>
</dbReference>
<dbReference type="InterPro" id="IPR036396">
    <property type="entry name" value="Cyt_P450_sf"/>
</dbReference>
<feature type="chain" id="PRO_5046613291" evidence="16">
    <location>
        <begin position="16"/>
        <end position="508"/>
    </location>
</feature>
<dbReference type="Gene3D" id="1.10.630.10">
    <property type="entry name" value="Cytochrome P450"/>
    <property type="match status" value="1"/>
</dbReference>
<evidence type="ECO:0000256" key="11">
    <source>
        <dbReference type="ARBA" id="ARBA00023004"/>
    </source>
</evidence>
<dbReference type="InterPro" id="IPR001128">
    <property type="entry name" value="Cyt_P450"/>
</dbReference>
<gene>
    <name evidence="18" type="primary">LOC108009751</name>
</gene>
<keyword evidence="9" id="KW-0492">Microsome</keyword>
<keyword evidence="12 15" id="KW-0503">Monooxygenase</keyword>
<evidence type="ECO:0000256" key="15">
    <source>
        <dbReference type="RuleBase" id="RU000461"/>
    </source>
</evidence>
<accession>A0AB39Z7V7</accession>
<dbReference type="GO" id="GO:0005506">
    <property type="term" value="F:iron ion binding"/>
    <property type="evidence" value="ECO:0007669"/>
    <property type="project" value="InterPro"/>
</dbReference>
<dbReference type="GO" id="GO:0020037">
    <property type="term" value="F:heme binding"/>
    <property type="evidence" value="ECO:0007669"/>
    <property type="project" value="InterPro"/>
</dbReference>
<keyword evidence="8" id="KW-0256">Endoplasmic reticulum</keyword>
<dbReference type="GeneID" id="108009751"/>
<feature type="binding site" description="axial binding residue" evidence="14">
    <location>
        <position position="455"/>
    </location>
    <ligand>
        <name>heme</name>
        <dbReference type="ChEBI" id="CHEBI:30413"/>
    </ligand>
    <ligandPart>
        <name>Fe</name>
        <dbReference type="ChEBI" id="CHEBI:18248"/>
    </ligandPart>
</feature>
<dbReference type="CDD" id="cd20628">
    <property type="entry name" value="CYP4"/>
    <property type="match status" value="1"/>
</dbReference>
<evidence type="ECO:0000256" key="14">
    <source>
        <dbReference type="PIRSR" id="PIRSR602401-1"/>
    </source>
</evidence>
<keyword evidence="17" id="KW-1185">Reference proteome</keyword>
<evidence type="ECO:0000256" key="13">
    <source>
        <dbReference type="ARBA" id="ARBA00023136"/>
    </source>
</evidence>
<dbReference type="GO" id="GO:0016705">
    <property type="term" value="F:oxidoreductase activity, acting on paired donors, with incorporation or reduction of molecular oxygen"/>
    <property type="evidence" value="ECO:0007669"/>
    <property type="project" value="InterPro"/>
</dbReference>
<name>A0AB39Z7V7_DROSZ</name>
<comment type="subcellular location">
    <subcellularLocation>
        <location evidence="4">Endoplasmic reticulum membrane</location>
        <topology evidence="4">Peripheral membrane protein</topology>
    </subcellularLocation>
    <subcellularLocation>
        <location evidence="3">Microsome membrane</location>
        <topology evidence="3">Peripheral membrane protein</topology>
    </subcellularLocation>
</comment>
<dbReference type="InterPro" id="IPR017972">
    <property type="entry name" value="Cyt_P450_CS"/>
</dbReference>
<feature type="signal peptide" evidence="16">
    <location>
        <begin position="1"/>
        <end position="15"/>
    </location>
</feature>
<evidence type="ECO:0000256" key="4">
    <source>
        <dbReference type="ARBA" id="ARBA00004406"/>
    </source>
</evidence>
<keyword evidence="10 15" id="KW-0560">Oxidoreductase</keyword>
<proteinExistence type="inferred from homology"/>
<dbReference type="Pfam" id="PF00067">
    <property type="entry name" value="p450"/>
    <property type="match status" value="1"/>
</dbReference>
<evidence type="ECO:0000256" key="12">
    <source>
        <dbReference type="ARBA" id="ARBA00023033"/>
    </source>
</evidence>
<dbReference type="SUPFAM" id="SSF48264">
    <property type="entry name" value="Cytochrome P450"/>
    <property type="match status" value="1"/>
</dbReference>
<dbReference type="GO" id="GO:0005789">
    <property type="term" value="C:endoplasmic reticulum membrane"/>
    <property type="evidence" value="ECO:0007669"/>
    <property type="project" value="UniProtKB-SubCell"/>
</dbReference>
<dbReference type="PROSITE" id="PS00086">
    <property type="entry name" value="CYTOCHROME_P450"/>
    <property type="match status" value="1"/>
</dbReference>
<keyword evidence="16" id="KW-0732">Signal</keyword>
<keyword evidence="11 14" id="KW-0408">Iron</keyword>
<dbReference type="InterPro" id="IPR050196">
    <property type="entry name" value="Cytochrome_P450_Monoox"/>
</dbReference>
<evidence type="ECO:0000256" key="9">
    <source>
        <dbReference type="ARBA" id="ARBA00022848"/>
    </source>
</evidence>
<evidence type="ECO:0000256" key="10">
    <source>
        <dbReference type="ARBA" id="ARBA00023002"/>
    </source>
</evidence>
<dbReference type="GO" id="GO:0004497">
    <property type="term" value="F:monooxygenase activity"/>
    <property type="evidence" value="ECO:0007669"/>
    <property type="project" value="UniProtKB-KW"/>
</dbReference>
<dbReference type="Proteomes" id="UP001652628">
    <property type="component" value="Chromosome 2L"/>
</dbReference>
<dbReference type="PANTHER" id="PTHR24291:SF187">
    <property type="entry name" value="CYTOCHROME P450 4AE1-RELATED"/>
    <property type="match status" value="1"/>
</dbReference>
<comment type="function">
    <text evidence="2">May be involved in the metabolism of insect hormones and in the breakdown of synthetic insecticides.</text>
</comment>